<dbReference type="Gene3D" id="3.40.710.10">
    <property type="entry name" value="DD-peptidase/beta-lactamase superfamily"/>
    <property type="match status" value="1"/>
</dbReference>
<dbReference type="PROSITE" id="PS51257">
    <property type="entry name" value="PROKAR_LIPOPROTEIN"/>
    <property type="match status" value="1"/>
</dbReference>
<dbReference type="Pfam" id="PF00144">
    <property type="entry name" value="Beta-lactamase"/>
    <property type="match status" value="1"/>
</dbReference>
<dbReference type="AlphaFoldDB" id="A0A1H7ZZ57"/>
<evidence type="ECO:0000259" key="1">
    <source>
        <dbReference type="Pfam" id="PF00144"/>
    </source>
</evidence>
<dbReference type="InterPro" id="IPR012338">
    <property type="entry name" value="Beta-lactam/transpept-like"/>
</dbReference>
<dbReference type="SUPFAM" id="SSF56601">
    <property type="entry name" value="beta-lactamase/transpeptidase-like"/>
    <property type="match status" value="1"/>
</dbReference>
<gene>
    <name evidence="2" type="ORF">SAMN04488505_105236</name>
</gene>
<evidence type="ECO:0000313" key="3">
    <source>
        <dbReference type="Proteomes" id="UP000198984"/>
    </source>
</evidence>
<name>A0A1H7ZZ57_9BACT</name>
<dbReference type="PANTHER" id="PTHR43283:SF3">
    <property type="entry name" value="BETA-LACTAMASE FAMILY PROTEIN (AFU_ORTHOLOGUE AFUA_5G07500)"/>
    <property type="match status" value="1"/>
</dbReference>
<dbReference type="PANTHER" id="PTHR43283">
    <property type="entry name" value="BETA-LACTAMASE-RELATED"/>
    <property type="match status" value="1"/>
</dbReference>
<protein>
    <submittedName>
        <fullName evidence="2">CubicO group peptidase, beta-lactamase class C family</fullName>
    </submittedName>
</protein>
<dbReference type="Proteomes" id="UP000198984">
    <property type="component" value="Unassembled WGS sequence"/>
</dbReference>
<dbReference type="STRING" id="573321.SAMN04488505_105236"/>
<organism evidence="2 3">
    <name type="scientific">Chitinophaga rupis</name>
    <dbReference type="NCBI Taxonomy" id="573321"/>
    <lineage>
        <taxon>Bacteria</taxon>
        <taxon>Pseudomonadati</taxon>
        <taxon>Bacteroidota</taxon>
        <taxon>Chitinophagia</taxon>
        <taxon>Chitinophagales</taxon>
        <taxon>Chitinophagaceae</taxon>
        <taxon>Chitinophaga</taxon>
    </lineage>
</organism>
<keyword evidence="3" id="KW-1185">Reference proteome</keyword>
<evidence type="ECO:0000313" key="2">
    <source>
        <dbReference type="EMBL" id="SEM63004.1"/>
    </source>
</evidence>
<dbReference type="InterPro" id="IPR050789">
    <property type="entry name" value="Diverse_Enzym_Activities"/>
</dbReference>
<feature type="domain" description="Beta-lactamase-related" evidence="1">
    <location>
        <begin position="53"/>
        <end position="326"/>
    </location>
</feature>
<dbReference type="OrthoDB" id="2247630at2"/>
<dbReference type="InterPro" id="IPR001466">
    <property type="entry name" value="Beta-lactam-related"/>
</dbReference>
<proteinExistence type="predicted"/>
<dbReference type="RefSeq" id="WP_089916593.1">
    <property type="nucleotide sequence ID" value="NZ_FOBB01000005.1"/>
</dbReference>
<reference evidence="2 3" key="1">
    <citation type="submission" date="2016-10" db="EMBL/GenBank/DDBJ databases">
        <authorList>
            <person name="de Groot N.N."/>
        </authorList>
    </citation>
    <scope>NUCLEOTIDE SEQUENCE [LARGE SCALE GENOMIC DNA]</scope>
    <source>
        <strain evidence="2 3">DSM 21039</strain>
    </source>
</reference>
<accession>A0A1H7ZZ57</accession>
<dbReference type="EMBL" id="FOBB01000005">
    <property type="protein sequence ID" value="SEM63004.1"/>
    <property type="molecule type" value="Genomic_DNA"/>
</dbReference>
<sequence>MKTTSLGLCILLSLSVLSCKKKDIPPVSDPSFNFSAVDKVLNDSVPLRFGGKAYILINVNGKTAYAKGFGGYDSNTRQLIASCSKWLSGAVVMRMVDEGKFKLSDTVGKYLPVFTAYGKGKITLAQLFSHTSGFPGNSDQGYESNTSLTLEQAVDLIAKNVPLINPPGTKFYYGGVGMQVAGRVCEVVSGKKWAALFAEKIATPLGMTNTDFGLTTNPIIAGGVRSTPNDYMLFLNMVLNKGVAANGTRILSEAAVTAMEQSQIGSATVQYSPYPLIWINTNNIYGIGNWRDLVGANDVLVESSSPGAFGSHPWINYDKKVTGFIFTFVASDGNLSPTVPTCLKVRSLVREIVQ</sequence>